<proteinExistence type="inferred from homology"/>
<feature type="coiled-coil region" evidence="4">
    <location>
        <begin position="156"/>
        <end position="183"/>
    </location>
</feature>
<dbReference type="GO" id="GO:0003682">
    <property type="term" value="F:chromatin binding"/>
    <property type="evidence" value="ECO:0007669"/>
    <property type="project" value="TreeGrafter"/>
</dbReference>
<dbReference type="PANTHER" id="PTHR15111:SF0">
    <property type="entry name" value="UNCONVENTIONAL PREFOLDIN RPB5 INTERACTOR 1"/>
    <property type="match status" value="1"/>
</dbReference>
<organism evidence="6 7">
    <name type="scientific">Leishmania tarentolae</name>
    <name type="common">Sauroleishmania tarentolae</name>
    <dbReference type="NCBI Taxonomy" id="5689"/>
    <lineage>
        <taxon>Eukaryota</taxon>
        <taxon>Discoba</taxon>
        <taxon>Euglenozoa</taxon>
        <taxon>Kinetoplastea</taxon>
        <taxon>Metakinetoplastina</taxon>
        <taxon>Trypanosomatida</taxon>
        <taxon>Trypanosomatidae</taxon>
        <taxon>Leishmaniinae</taxon>
        <taxon>Leishmania</taxon>
        <taxon>lizard Leishmania</taxon>
    </lineage>
</organism>
<evidence type="ECO:0000256" key="3">
    <source>
        <dbReference type="ARBA" id="ARBA00038295"/>
    </source>
</evidence>
<dbReference type="FunFam" id="1.10.287.370:FF:000024">
    <property type="entry name" value="Prefoldin_subunit"/>
    <property type="match status" value="1"/>
</dbReference>
<dbReference type="VEuPathDB" id="TriTrypDB:LtaPh_3230200"/>
<name>A0A640KVP7_LEITA</name>
<keyword evidence="7" id="KW-1185">Reference proteome</keyword>
<accession>A0A640KVP7</accession>
<feature type="region of interest" description="Disordered" evidence="5">
    <location>
        <begin position="378"/>
        <end position="432"/>
    </location>
</feature>
<feature type="region of interest" description="Disordered" evidence="5">
    <location>
        <begin position="538"/>
        <end position="561"/>
    </location>
</feature>
<dbReference type="SUPFAM" id="SSF46579">
    <property type="entry name" value="Prefoldin"/>
    <property type="match status" value="1"/>
</dbReference>
<dbReference type="AlphaFoldDB" id="A0A640KVP7"/>
<dbReference type="PANTHER" id="PTHR15111">
    <property type="entry name" value="RNA POLYMERASE II SUBUNIT 5-MEDIATING PROTEIN NNX3"/>
    <property type="match status" value="1"/>
</dbReference>
<comment type="caution">
    <text evidence="6">The sequence shown here is derived from an EMBL/GenBank/DDBJ whole genome shotgun (WGS) entry which is preliminary data.</text>
</comment>
<comment type="similarity">
    <text evidence="3">Belongs to the RNA polymerase II subunit 5-mediating protein family.</text>
</comment>
<dbReference type="Proteomes" id="UP000419144">
    <property type="component" value="Unassembled WGS sequence"/>
</dbReference>
<comment type="subcellular location">
    <subcellularLocation>
        <location evidence="1">Nucleus</location>
    </subcellularLocation>
</comment>
<sequence length="629" mass="66993">MLHTHRRAVLQHGCSFSLITSHGGELEEHRHVPRSCTRAVAGLVAQSKFHALLFYIMDTAMYSEEYGEGEVLTGAELYLYLLRQNEEQLLRAQEKLREYTVLKDTLHILTERSRRRVLAPVAGGLAYYAAELNATNTILVLLGDGWFAERSALQAAEIAGRRVDFLRREREVLQQEQSTLRAKQDLFMSELPEAQEAVAELLAVREAGGPAAQSLSQSSPVSKAPQPQSQEAASFTGSVSSANALDCSGTPDLVSAVASPHFASPGSCPALFPSLSPPTSGTPPTSSELPLDYSSIDVALTTFDELDELTEDELIALEAELGDRVNDDDYVERVMTERMIAKKERRILAELERRGSSAAEIKSTSKAVEGALESALLPTSASAEAPTATASPQSHGAAPATVASAADSNRSSAGRQETVTYRTPGDIGGSEARCLREPDVPTDALPAKPAAASCSPYEFVCKPAPVSSLSTTVLTSTRPLARAALTEADVSSAASSASAAVRSHRKEQHVRFAADVKDTSSSSSAAAVFEARRPQVGNSPGVLGSCEQRSSAETAPRYTPPMLRSTYTIGDIVERNEGAANGGGIGTVTGSALGIDIASSMPLPALLPGQRQKPKRKSLFMRELEDDEV</sequence>
<dbReference type="GO" id="GO:0005634">
    <property type="term" value="C:nucleus"/>
    <property type="evidence" value="ECO:0007669"/>
    <property type="project" value="UniProtKB-SubCell"/>
</dbReference>
<dbReference type="CDD" id="cd23159">
    <property type="entry name" value="Prefoldin_URI1"/>
    <property type="match status" value="1"/>
</dbReference>
<dbReference type="OrthoDB" id="21413at2759"/>
<dbReference type="GO" id="GO:0019212">
    <property type="term" value="F:phosphatase inhibitor activity"/>
    <property type="evidence" value="ECO:0007669"/>
    <property type="project" value="TreeGrafter"/>
</dbReference>
<evidence type="ECO:0000256" key="1">
    <source>
        <dbReference type="ARBA" id="ARBA00004123"/>
    </source>
</evidence>
<evidence type="ECO:0000256" key="4">
    <source>
        <dbReference type="SAM" id="Coils"/>
    </source>
</evidence>
<feature type="region of interest" description="Disordered" evidence="5">
    <location>
        <begin position="604"/>
        <end position="629"/>
    </location>
</feature>
<dbReference type="InterPro" id="IPR009053">
    <property type="entry name" value="Prefoldin"/>
</dbReference>
<feature type="region of interest" description="Disordered" evidence="5">
    <location>
        <begin position="212"/>
        <end position="237"/>
    </location>
</feature>
<dbReference type="InterPro" id="IPR052255">
    <property type="entry name" value="RNA_pol_II_subunit5-mediator"/>
</dbReference>
<keyword evidence="4" id="KW-0175">Coiled coil</keyword>
<dbReference type="EMBL" id="BLBS01000049">
    <property type="protein sequence ID" value="GET91627.1"/>
    <property type="molecule type" value="Genomic_DNA"/>
</dbReference>
<dbReference type="Pfam" id="PF02996">
    <property type="entry name" value="Prefoldin"/>
    <property type="match status" value="1"/>
</dbReference>
<evidence type="ECO:0000313" key="7">
    <source>
        <dbReference type="Proteomes" id="UP000419144"/>
    </source>
</evidence>
<keyword evidence="2" id="KW-0539">Nucleus</keyword>
<evidence type="ECO:0000256" key="5">
    <source>
        <dbReference type="SAM" id="MobiDB-lite"/>
    </source>
</evidence>
<feature type="compositionally biased region" description="Polar residues" evidence="5">
    <location>
        <begin position="407"/>
        <end position="421"/>
    </location>
</feature>
<protein>
    <submittedName>
        <fullName evidence="6">Uncharacterized protein</fullName>
    </submittedName>
</protein>
<reference evidence="6" key="1">
    <citation type="submission" date="2019-11" db="EMBL/GenBank/DDBJ databases">
        <title>Leishmania tarentolae CDS.</title>
        <authorList>
            <person name="Goto Y."/>
            <person name="Yamagishi J."/>
        </authorList>
    </citation>
    <scope>NUCLEOTIDE SEQUENCE [LARGE SCALE GENOMIC DNA]</scope>
    <source>
        <strain evidence="6">Parrot Tar II</strain>
    </source>
</reference>
<dbReference type="GO" id="GO:0000122">
    <property type="term" value="P:negative regulation of transcription by RNA polymerase II"/>
    <property type="evidence" value="ECO:0007669"/>
    <property type="project" value="TreeGrafter"/>
</dbReference>
<evidence type="ECO:0000256" key="2">
    <source>
        <dbReference type="ARBA" id="ARBA00023242"/>
    </source>
</evidence>
<feature type="compositionally biased region" description="Polar residues" evidence="5">
    <location>
        <begin position="213"/>
        <end position="237"/>
    </location>
</feature>
<gene>
    <name evidence="6" type="ORF">LtaPh_3230200</name>
</gene>
<feature type="compositionally biased region" description="Low complexity" evidence="5">
    <location>
        <begin position="378"/>
        <end position="406"/>
    </location>
</feature>
<evidence type="ECO:0000313" key="6">
    <source>
        <dbReference type="EMBL" id="GET91627.1"/>
    </source>
</evidence>
<dbReference type="InterPro" id="IPR004127">
    <property type="entry name" value="Prefoldin_subunit_alpha"/>
</dbReference>
<dbReference type="Gene3D" id="1.10.287.370">
    <property type="match status" value="1"/>
</dbReference>
<dbReference type="GO" id="GO:0003714">
    <property type="term" value="F:transcription corepressor activity"/>
    <property type="evidence" value="ECO:0007669"/>
    <property type="project" value="TreeGrafter"/>
</dbReference>